<dbReference type="Pfam" id="PF00708">
    <property type="entry name" value="Acylphosphatase"/>
    <property type="match status" value="1"/>
</dbReference>
<dbReference type="EC" id="3.6.1.7" evidence="2 5"/>
<evidence type="ECO:0000256" key="1">
    <source>
        <dbReference type="ARBA" id="ARBA00005614"/>
    </source>
</evidence>
<evidence type="ECO:0000256" key="4">
    <source>
        <dbReference type="ARBA" id="ARBA00047645"/>
    </source>
</evidence>
<protein>
    <recommendedName>
        <fullName evidence="3 5">Acylphosphatase</fullName>
        <ecNumber evidence="2 5">3.6.1.7</ecNumber>
    </recommendedName>
</protein>
<evidence type="ECO:0000256" key="3">
    <source>
        <dbReference type="ARBA" id="ARBA00015991"/>
    </source>
</evidence>
<name>A0A556SQ93_9GAMM</name>
<dbReference type="InterPro" id="IPR020456">
    <property type="entry name" value="Acylphosphatase"/>
</dbReference>
<dbReference type="PROSITE" id="PS00151">
    <property type="entry name" value="ACYLPHOSPHATASE_2"/>
    <property type="match status" value="1"/>
</dbReference>
<evidence type="ECO:0000256" key="5">
    <source>
        <dbReference type="PROSITE-ProRule" id="PRU00520"/>
    </source>
</evidence>
<feature type="domain" description="Acylphosphatase-like" evidence="8">
    <location>
        <begin position="4"/>
        <end position="92"/>
    </location>
</feature>
<reference evidence="9 10" key="1">
    <citation type="submission" date="2019-07" db="EMBL/GenBank/DDBJ databases">
        <title>Gilliamella genomes.</title>
        <authorList>
            <person name="Zheng H."/>
        </authorList>
    </citation>
    <scope>NUCLEOTIDE SEQUENCE [LARGE SCALE GENOMIC DNA]</scope>
    <source>
        <strain evidence="9 10">W8127</strain>
    </source>
</reference>
<proteinExistence type="inferred from homology"/>
<dbReference type="InterPro" id="IPR001792">
    <property type="entry name" value="Acylphosphatase-like_dom"/>
</dbReference>
<dbReference type="Proteomes" id="UP000319483">
    <property type="component" value="Unassembled WGS sequence"/>
</dbReference>
<evidence type="ECO:0000313" key="9">
    <source>
        <dbReference type="EMBL" id="TSK03278.1"/>
    </source>
</evidence>
<dbReference type="InterPro" id="IPR036046">
    <property type="entry name" value="Acylphosphatase-like_dom_sf"/>
</dbReference>
<dbReference type="PRINTS" id="PR00112">
    <property type="entry name" value="ACYLPHPHTASE"/>
</dbReference>
<dbReference type="PROSITE" id="PS00150">
    <property type="entry name" value="ACYLPHOSPHATASE_1"/>
    <property type="match status" value="1"/>
</dbReference>
<dbReference type="AlphaFoldDB" id="A0A556SQ93"/>
<evidence type="ECO:0000256" key="7">
    <source>
        <dbReference type="RuleBase" id="RU004168"/>
    </source>
</evidence>
<dbReference type="GO" id="GO:0003998">
    <property type="term" value="F:acylphosphatase activity"/>
    <property type="evidence" value="ECO:0007669"/>
    <property type="project" value="UniProtKB-EC"/>
</dbReference>
<gene>
    <name evidence="9" type="ORF">FPQ15_06345</name>
</gene>
<evidence type="ECO:0000259" key="8">
    <source>
        <dbReference type="PROSITE" id="PS51160"/>
    </source>
</evidence>
<sequence>MIKQVKIQVSGRVQGVGFRFFTHQQAKKQGLFGYVKNLDNGDVEILIQGDSLQITKFTEWLNQGGPSSARISNLNICELAPKNDLTSFNIRY</sequence>
<feature type="active site" evidence="5">
    <location>
        <position position="37"/>
    </location>
</feature>
<dbReference type="Gene3D" id="3.30.70.100">
    <property type="match status" value="1"/>
</dbReference>
<dbReference type="EMBL" id="VMHM01000007">
    <property type="protein sequence ID" value="TSK03278.1"/>
    <property type="molecule type" value="Genomic_DNA"/>
</dbReference>
<comment type="similarity">
    <text evidence="1 7">Belongs to the acylphosphatase family.</text>
</comment>
<dbReference type="PANTHER" id="PTHR47268:SF4">
    <property type="entry name" value="ACYLPHOSPHATASE"/>
    <property type="match status" value="1"/>
</dbReference>
<accession>A0A556SQ93</accession>
<evidence type="ECO:0000256" key="2">
    <source>
        <dbReference type="ARBA" id="ARBA00012150"/>
    </source>
</evidence>
<evidence type="ECO:0000256" key="6">
    <source>
        <dbReference type="RuleBase" id="RU000553"/>
    </source>
</evidence>
<comment type="catalytic activity">
    <reaction evidence="4 5 6">
        <text>an acyl phosphate + H2O = a carboxylate + phosphate + H(+)</text>
        <dbReference type="Rhea" id="RHEA:14965"/>
        <dbReference type="ChEBI" id="CHEBI:15377"/>
        <dbReference type="ChEBI" id="CHEBI:15378"/>
        <dbReference type="ChEBI" id="CHEBI:29067"/>
        <dbReference type="ChEBI" id="CHEBI:43474"/>
        <dbReference type="ChEBI" id="CHEBI:59918"/>
        <dbReference type="EC" id="3.6.1.7"/>
    </reaction>
</comment>
<dbReference type="NCBIfam" id="NF011000">
    <property type="entry name" value="PRK14426.1"/>
    <property type="match status" value="1"/>
</dbReference>
<dbReference type="PANTHER" id="PTHR47268">
    <property type="entry name" value="ACYLPHOSPHATASE"/>
    <property type="match status" value="1"/>
</dbReference>
<dbReference type="InterPro" id="IPR017968">
    <property type="entry name" value="Acylphosphatase_CS"/>
</dbReference>
<keyword evidence="5 6" id="KW-0378">Hydrolase</keyword>
<dbReference type="SUPFAM" id="SSF54975">
    <property type="entry name" value="Acylphosphatase/BLUF domain-like"/>
    <property type="match status" value="1"/>
</dbReference>
<feature type="active site" evidence="5">
    <location>
        <position position="19"/>
    </location>
</feature>
<comment type="caution">
    <text evidence="9">The sequence shown here is derived from an EMBL/GenBank/DDBJ whole genome shotgun (WGS) entry which is preliminary data.</text>
</comment>
<dbReference type="RefSeq" id="WP_086327708.1">
    <property type="nucleotide sequence ID" value="NZ_CAMLBV010000002.1"/>
</dbReference>
<evidence type="ECO:0000313" key="10">
    <source>
        <dbReference type="Proteomes" id="UP000319483"/>
    </source>
</evidence>
<organism evidence="9 10">
    <name type="scientific">Gilliamella apicola</name>
    <dbReference type="NCBI Taxonomy" id="1196095"/>
    <lineage>
        <taxon>Bacteria</taxon>
        <taxon>Pseudomonadati</taxon>
        <taxon>Pseudomonadota</taxon>
        <taxon>Gammaproteobacteria</taxon>
        <taxon>Orbales</taxon>
        <taxon>Orbaceae</taxon>
        <taxon>Gilliamella</taxon>
    </lineage>
</organism>
<dbReference type="PROSITE" id="PS51160">
    <property type="entry name" value="ACYLPHOSPHATASE_3"/>
    <property type="match status" value="1"/>
</dbReference>